<organism evidence="2 3">
    <name type="scientific">Pontiella desulfatans</name>
    <dbReference type="NCBI Taxonomy" id="2750659"/>
    <lineage>
        <taxon>Bacteria</taxon>
        <taxon>Pseudomonadati</taxon>
        <taxon>Kiritimatiellota</taxon>
        <taxon>Kiritimatiellia</taxon>
        <taxon>Kiritimatiellales</taxon>
        <taxon>Pontiellaceae</taxon>
        <taxon>Pontiella</taxon>
    </lineage>
</organism>
<feature type="chain" id="PRO_5025421701" description="Outer membrane protein beta-barrel domain-containing protein" evidence="1">
    <location>
        <begin position="20"/>
        <end position="225"/>
    </location>
</feature>
<feature type="signal peptide" evidence="1">
    <location>
        <begin position="1"/>
        <end position="19"/>
    </location>
</feature>
<accession>A0A6C2UD92</accession>
<dbReference type="Gene3D" id="2.40.160.20">
    <property type="match status" value="1"/>
</dbReference>
<protein>
    <recommendedName>
        <fullName evidence="4">Outer membrane protein beta-barrel domain-containing protein</fullName>
    </recommendedName>
</protein>
<proteinExistence type="predicted"/>
<dbReference type="EMBL" id="CAAHFG010000005">
    <property type="protein sequence ID" value="VGO17869.1"/>
    <property type="molecule type" value="Genomic_DNA"/>
</dbReference>
<name>A0A6C2UD92_PONDE</name>
<evidence type="ECO:0000313" key="2">
    <source>
        <dbReference type="EMBL" id="VGO17869.1"/>
    </source>
</evidence>
<keyword evidence="1" id="KW-0732">Signal</keyword>
<evidence type="ECO:0000313" key="3">
    <source>
        <dbReference type="Proteomes" id="UP000366872"/>
    </source>
</evidence>
<keyword evidence="3" id="KW-1185">Reference proteome</keyword>
<dbReference type="Proteomes" id="UP000366872">
    <property type="component" value="Unassembled WGS sequence"/>
</dbReference>
<dbReference type="AlphaFoldDB" id="A0A6C2UD92"/>
<sequence>MKIHAIASAALLVATVAQAQYHKYDTWDQNYTVQALLGAVKYDDLKFEVEGSEDIKVDVSTLPQLGGAWTTLPRGERFQYGLECTFLLGFKFDQINHLYLGGSGAYISLSTSMWMFDFSGGAYASLFLDKGSKIRIYAGGGPLMAYADYRSEQDYEDAGTPTVSSSESAFGLGLYARTGVEIRLHHKGMLGVGVRGNWSNMDFTEIGGSTDLSGFAGFITYTAGF</sequence>
<reference evidence="2 3" key="1">
    <citation type="submission" date="2019-04" db="EMBL/GenBank/DDBJ databases">
        <authorList>
            <person name="Van Vliet M D."/>
        </authorList>
    </citation>
    <scope>NUCLEOTIDE SEQUENCE [LARGE SCALE GENOMIC DNA]</scope>
    <source>
        <strain evidence="2 3">F1</strain>
    </source>
</reference>
<dbReference type="RefSeq" id="WP_136083330.1">
    <property type="nucleotide sequence ID" value="NZ_CAAHFG010000005.1"/>
</dbReference>
<evidence type="ECO:0008006" key="4">
    <source>
        <dbReference type="Google" id="ProtNLM"/>
    </source>
</evidence>
<gene>
    <name evidence="2" type="ORF">PDESU_06471</name>
</gene>
<evidence type="ECO:0000256" key="1">
    <source>
        <dbReference type="SAM" id="SignalP"/>
    </source>
</evidence>